<evidence type="ECO:0000256" key="2">
    <source>
        <dbReference type="ARBA" id="ARBA00022801"/>
    </source>
</evidence>
<accession>A0A4Q9N6U4</accession>
<dbReference type="InterPro" id="IPR001547">
    <property type="entry name" value="Glyco_hydro_5"/>
</dbReference>
<feature type="region of interest" description="Disordered" evidence="5">
    <location>
        <begin position="48"/>
        <end position="67"/>
    </location>
</feature>
<evidence type="ECO:0000256" key="4">
    <source>
        <dbReference type="RuleBase" id="RU361153"/>
    </source>
</evidence>
<organism evidence="7">
    <name type="scientific">Dichomitus squalens</name>
    <dbReference type="NCBI Taxonomy" id="114155"/>
    <lineage>
        <taxon>Eukaryota</taxon>
        <taxon>Fungi</taxon>
        <taxon>Dikarya</taxon>
        <taxon>Basidiomycota</taxon>
        <taxon>Agaricomycotina</taxon>
        <taxon>Agaricomycetes</taxon>
        <taxon>Polyporales</taxon>
        <taxon>Polyporaceae</taxon>
        <taxon>Dichomitus</taxon>
    </lineage>
</organism>
<evidence type="ECO:0000256" key="1">
    <source>
        <dbReference type="ARBA" id="ARBA00005641"/>
    </source>
</evidence>
<dbReference type="GO" id="GO:0046557">
    <property type="term" value="F:glucan endo-1,6-beta-glucosidase activity"/>
    <property type="evidence" value="ECO:0007669"/>
    <property type="project" value="TreeGrafter"/>
</dbReference>
<feature type="domain" description="Glycoside hydrolase family 5" evidence="6">
    <location>
        <begin position="161"/>
        <end position="437"/>
    </location>
</feature>
<dbReference type="OrthoDB" id="1887033at2759"/>
<dbReference type="PANTHER" id="PTHR31297:SF43">
    <property type="entry name" value="GLUCAN 1,3-BETA-GLUCOSIDASE 3"/>
    <property type="match status" value="1"/>
</dbReference>
<feature type="compositionally biased region" description="Low complexity" evidence="5">
    <location>
        <begin position="503"/>
        <end position="513"/>
    </location>
</feature>
<name>A0A4Q9N6U4_9APHY</name>
<evidence type="ECO:0000313" key="7">
    <source>
        <dbReference type="EMBL" id="TBU35798.1"/>
    </source>
</evidence>
<protein>
    <submittedName>
        <fullName evidence="7">Glycoside hydrolase</fullName>
    </submittedName>
</protein>
<dbReference type="PANTHER" id="PTHR31297">
    <property type="entry name" value="GLUCAN ENDO-1,6-BETA-GLUCOSIDASE B"/>
    <property type="match status" value="1"/>
</dbReference>
<reference evidence="7" key="1">
    <citation type="submission" date="2019-01" db="EMBL/GenBank/DDBJ databases">
        <title>Draft genome sequences of three monokaryotic isolates of the white-rot basidiomycete fungus Dichomitus squalens.</title>
        <authorList>
            <consortium name="DOE Joint Genome Institute"/>
            <person name="Lopez S.C."/>
            <person name="Andreopoulos B."/>
            <person name="Pangilinan J."/>
            <person name="Lipzen A."/>
            <person name="Riley R."/>
            <person name="Ahrendt S."/>
            <person name="Ng V."/>
            <person name="Barry K."/>
            <person name="Daum C."/>
            <person name="Grigoriev I.V."/>
            <person name="Hilden K.S."/>
            <person name="Makela M.R."/>
            <person name="de Vries R.P."/>
        </authorList>
    </citation>
    <scope>NUCLEOTIDE SEQUENCE [LARGE SCALE GENOMIC DNA]</scope>
    <source>
        <strain evidence="7">OM18370.1</strain>
    </source>
</reference>
<dbReference type="InterPro" id="IPR017853">
    <property type="entry name" value="GH"/>
</dbReference>
<dbReference type="FunFam" id="3.20.20.80:FF:000100">
    <property type="entry name" value="Glycoside hydrolase superfamily"/>
    <property type="match status" value="1"/>
</dbReference>
<comment type="similarity">
    <text evidence="1 4">Belongs to the glycosyl hydrolase 5 (cellulase A) family.</text>
</comment>
<dbReference type="GO" id="GO:0005576">
    <property type="term" value="C:extracellular region"/>
    <property type="evidence" value="ECO:0007669"/>
    <property type="project" value="TreeGrafter"/>
</dbReference>
<proteinExistence type="inferred from homology"/>
<dbReference type="Gene3D" id="3.20.20.80">
    <property type="entry name" value="Glycosidases"/>
    <property type="match status" value="1"/>
</dbReference>
<dbReference type="AlphaFoldDB" id="A0A4Q9N6U4"/>
<dbReference type="Pfam" id="PF00150">
    <property type="entry name" value="Cellulase"/>
    <property type="match status" value="1"/>
</dbReference>
<keyword evidence="2 4" id="KW-0378">Hydrolase</keyword>
<sequence length="624" mass="68190">MVLTARGFAGVLQGLSLAQGLYKPFGSFTDKLPLFEDDTNKMSVPTTQAINHEPGADSDLQGQPAPPLVTQLDGTSNSSCYVPPYDSSDVGSQTFAPFNQFKANIYRYRQQQSVNLGSWFVHEQWMTPSLFSCAAGDQASEIDIASGWGSPEGARAVLERHWDTFVNDTDFQYLADIGINTVRLPIGYWTLGPDFCQGTPYENVSTVYQNSWSRVVRAINTAAQYGIGVLIDLHGAPGSQNGQPHSGISDGQANLWGNDVYKNKTLDVLTFLTQQLVKVTNVAGIQILNEPNNVGELADFYSTAITTMRQVDPAAASLPLYIHDGFDLNRFSAFVANRTDFVVQDHHSYFVFTPPDEAEPASQHTSDIYGGISRSLAGASARQQRNLVVDEFSCALTDESLADESDPIEARKDFCQAQLDVYRSTTAGWAFWAYNKEDCFSDPGWCFRAAVGQSLPSSFFTYGQPRPLADFSNISVLYDPATTPGSALYDIAAALDFASNATSATPSASEPSTTAPPPVSHPRDFHRRPGRRGDDDSDQLPVDPTERAIAKGYSDGFLTAKIFALFGMSKLGFTGQYIRDSIALLGPIVIKPGTEHYYEHWFMAGLTDGEALISSYVNTTQPMY</sequence>
<dbReference type="Proteomes" id="UP000292957">
    <property type="component" value="Unassembled WGS sequence"/>
</dbReference>
<feature type="region of interest" description="Disordered" evidence="5">
    <location>
        <begin position="503"/>
        <end position="543"/>
    </location>
</feature>
<dbReference type="SUPFAM" id="SSF51445">
    <property type="entry name" value="(Trans)glycosidases"/>
    <property type="match status" value="1"/>
</dbReference>
<dbReference type="GO" id="GO:0005737">
    <property type="term" value="C:cytoplasm"/>
    <property type="evidence" value="ECO:0007669"/>
    <property type="project" value="UniProtKB-ARBA"/>
</dbReference>
<dbReference type="GO" id="GO:0009251">
    <property type="term" value="P:glucan catabolic process"/>
    <property type="evidence" value="ECO:0007669"/>
    <property type="project" value="TreeGrafter"/>
</dbReference>
<evidence type="ECO:0000256" key="3">
    <source>
        <dbReference type="ARBA" id="ARBA00023295"/>
    </source>
</evidence>
<keyword evidence="3 4" id="KW-0326">Glycosidase</keyword>
<evidence type="ECO:0000256" key="5">
    <source>
        <dbReference type="SAM" id="MobiDB-lite"/>
    </source>
</evidence>
<dbReference type="InterPro" id="IPR050386">
    <property type="entry name" value="Glycosyl_hydrolase_5"/>
</dbReference>
<dbReference type="GO" id="GO:0009986">
    <property type="term" value="C:cell surface"/>
    <property type="evidence" value="ECO:0007669"/>
    <property type="project" value="TreeGrafter"/>
</dbReference>
<evidence type="ECO:0000259" key="6">
    <source>
        <dbReference type="Pfam" id="PF00150"/>
    </source>
</evidence>
<gene>
    <name evidence="7" type="ORF">BD311DRAFT_647618</name>
</gene>
<dbReference type="EMBL" id="ML143386">
    <property type="protein sequence ID" value="TBU35798.1"/>
    <property type="molecule type" value="Genomic_DNA"/>
</dbReference>